<reference evidence="2 4" key="2">
    <citation type="submission" date="2021-03" db="EMBL/GenBank/DDBJ databases">
        <title>Genomic Encyclopedia of Type Strains, Phase IV (KMG-IV): sequencing the most valuable type-strain genomes for metagenomic binning, comparative biology and taxonomic classification.</title>
        <authorList>
            <person name="Goeker M."/>
        </authorList>
    </citation>
    <scope>NUCLEOTIDE SEQUENCE [LARGE SCALE GENOMIC DNA]</scope>
    <source>
        <strain evidence="2 4">DSM 40499</strain>
    </source>
</reference>
<evidence type="ECO:0000313" key="1">
    <source>
        <dbReference type="EMBL" id="ANP52240.1"/>
    </source>
</evidence>
<dbReference type="OrthoDB" id="3398540at2"/>
<evidence type="ECO:0000313" key="3">
    <source>
        <dbReference type="Proteomes" id="UP000092659"/>
    </source>
</evidence>
<gene>
    <name evidence="1" type="ORF">AVL59_24200</name>
    <name evidence="2" type="ORF">J2Z21_008676</name>
</gene>
<accession>A0A1B1B0C1</accession>
<evidence type="ECO:0000313" key="4">
    <source>
        <dbReference type="Proteomes" id="UP001519309"/>
    </source>
</evidence>
<proteinExistence type="predicted"/>
<evidence type="ECO:0008006" key="5">
    <source>
        <dbReference type="Google" id="ProtNLM"/>
    </source>
</evidence>
<dbReference type="EMBL" id="CP016279">
    <property type="protein sequence ID" value="ANP52240.1"/>
    <property type="molecule type" value="Genomic_DNA"/>
</dbReference>
<dbReference type="EMBL" id="JAGGLP010000032">
    <property type="protein sequence ID" value="MBP2055660.1"/>
    <property type="molecule type" value="Genomic_DNA"/>
</dbReference>
<protein>
    <recommendedName>
        <fullName evidence="5">Transcriptional regulator</fullName>
    </recommendedName>
</protein>
<keyword evidence="4" id="KW-1185">Reference proteome</keyword>
<name>A0A1B1B0C1_9ACTN</name>
<dbReference type="STRING" id="68214.AVL59_24200"/>
<dbReference type="RefSeq" id="WP_067308010.1">
    <property type="nucleotide sequence ID" value="NZ_CP016279.1"/>
</dbReference>
<organism evidence="1 3">
    <name type="scientific">Streptomyces griseochromogenes</name>
    <dbReference type="NCBI Taxonomy" id="68214"/>
    <lineage>
        <taxon>Bacteria</taxon>
        <taxon>Bacillati</taxon>
        <taxon>Actinomycetota</taxon>
        <taxon>Actinomycetes</taxon>
        <taxon>Kitasatosporales</taxon>
        <taxon>Streptomycetaceae</taxon>
        <taxon>Streptomyces</taxon>
    </lineage>
</organism>
<dbReference type="AlphaFoldDB" id="A0A1B1B0C1"/>
<dbReference type="Proteomes" id="UP001519309">
    <property type="component" value="Unassembled WGS sequence"/>
</dbReference>
<reference evidence="1 3" key="1">
    <citation type="submission" date="2016-06" db="EMBL/GenBank/DDBJ databases">
        <title>Complete genome sequence of Streptomyces griseochromogenes ATCC 14511, the Blasticidin S producer.</title>
        <authorList>
            <person name="Wu L."/>
        </authorList>
    </citation>
    <scope>NUCLEOTIDE SEQUENCE [LARGE SCALE GENOMIC DNA]</scope>
    <source>
        <strain evidence="1 3">ATCC 14511</strain>
    </source>
</reference>
<sequence>MPHRPVRHPLALLRKQEGLSHTAYARRIAEAHTELGFGTMAARREKIARWESGKVTPELNAQLAIAHIHGVPRSDVLRHGWPEWLYAATGQASLLQLPWSCDEALHALETIARTLPRTDGHGRGIVSCDQSIASLTTAWLDTAAPFEPHGRGLRIDAAGVAALERRHLKTRKLYHELGPLGVRTLVDAELLLLCDLSRNASCDRQTGADLLALTASAACYSGWLAFDLGDQTRAQSAYLAGMRTAAAAENRMLGGWAMTLLAMQHVYCGDPANAHPLLDAAHRACERSGHSPRLTSLLGVVRAVAYAMQGEATAAVGQLHFARTLYSPSPHDNDPPFMNWLTADVMEVFVGAAHFYLGKMDHALGHLLPQLAPAPAATRLEARNTAVWNGYAARAHLASGDADMALEHARQTVTFLAESPSFGVEKQWELLRTEFPDPQADAWQELCALAHHTA</sequence>
<dbReference type="Proteomes" id="UP000092659">
    <property type="component" value="Chromosome"/>
</dbReference>
<evidence type="ECO:0000313" key="2">
    <source>
        <dbReference type="EMBL" id="MBP2055660.1"/>
    </source>
</evidence>
<dbReference type="KEGG" id="sgs:AVL59_24200"/>